<dbReference type="InterPro" id="IPR029063">
    <property type="entry name" value="SAM-dependent_MTases_sf"/>
</dbReference>
<dbReference type="Gene3D" id="3.40.50.150">
    <property type="entry name" value="Vaccinia Virus protein VP39"/>
    <property type="match status" value="1"/>
</dbReference>
<evidence type="ECO:0000259" key="1">
    <source>
        <dbReference type="Pfam" id="PF13649"/>
    </source>
</evidence>
<dbReference type="SUPFAM" id="SSF53335">
    <property type="entry name" value="S-adenosyl-L-methionine-dependent methyltransferases"/>
    <property type="match status" value="1"/>
</dbReference>
<sequence>MNLGTVKNRKALRDFWYGLSPDRRYFLRKVFFWPLDTLEKILGRRHKYVPSRGAVFTGGTAGASKFIEEAHHQLQLLQSYTNLQPENHVLDIGCGVGRTAIALTDYLNKNGSYNGFDPVENGIVWCKKGIGADYPNFKFTHVDLYNDLYKNQGEDAAVFKFPYQDSKFNLCFSFSVFTHMSIKEIQNYLFEMYRVSSKGAVNFSTFFTYNSQNEEYISTREGFQFPIKRDGFRLMHEDVTAGNIAIEEDFLLNMISIAGFKNVQIIHGFWKDQKYTGDKLEYQDTVIFEK</sequence>
<proteinExistence type="predicted"/>
<feature type="domain" description="Methyltransferase" evidence="1">
    <location>
        <begin position="89"/>
        <end position="198"/>
    </location>
</feature>
<dbReference type="Pfam" id="PF13649">
    <property type="entry name" value="Methyltransf_25"/>
    <property type="match status" value="1"/>
</dbReference>
<reference evidence="2 3" key="1">
    <citation type="submission" date="2018-06" db="EMBL/GenBank/DDBJ databases">
        <title>Genomic Encyclopedia of Archaeal and Bacterial Type Strains, Phase II (KMG-II): from individual species to whole genera.</title>
        <authorList>
            <person name="Goeker M."/>
        </authorList>
    </citation>
    <scope>NUCLEOTIDE SEQUENCE [LARGE SCALE GENOMIC DNA]</scope>
    <source>
        <strain evidence="2 3">DSM 17205</strain>
    </source>
</reference>
<dbReference type="RefSeq" id="WP_015362296.1">
    <property type="nucleotide sequence ID" value="NZ_QKZR01000001.1"/>
</dbReference>
<dbReference type="EMBL" id="QKZR01000001">
    <property type="protein sequence ID" value="PZX44443.1"/>
    <property type="molecule type" value="Genomic_DNA"/>
</dbReference>
<name>A0ABX5Q3D0_9FLAO</name>
<dbReference type="Proteomes" id="UP000248584">
    <property type="component" value="Unassembled WGS sequence"/>
</dbReference>
<dbReference type="CDD" id="cd02440">
    <property type="entry name" value="AdoMet_MTases"/>
    <property type="match status" value="1"/>
</dbReference>
<organism evidence="2 3">
    <name type="scientific">Nonlabens dokdonensis</name>
    <dbReference type="NCBI Taxonomy" id="328515"/>
    <lineage>
        <taxon>Bacteria</taxon>
        <taxon>Pseudomonadati</taxon>
        <taxon>Bacteroidota</taxon>
        <taxon>Flavobacteriia</taxon>
        <taxon>Flavobacteriales</taxon>
        <taxon>Flavobacteriaceae</taxon>
        <taxon>Nonlabens</taxon>
    </lineage>
</organism>
<keyword evidence="2" id="KW-0830">Ubiquinone</keyword>
<accession>A0ABX5Q3D0</accession>
<evidence type="ECO:0000313" key="2">
    <source>
        <dbReference type="EMBL" id="PZX44443.1"/>
    </source>
</evidence>
<gene>
    <name evidence="2" type="ORF">LX97_01454</name>
</gene>
<keyword evidence="3" id="KW-1185">Reference proteome</keyword>
<evidence type="ECO:0000313" key="3">
    <source>
        <dbReference type="Proteomes" id="UP000248584"/>
    </source>
</evidence>
<protein>
    <submittedName>
        <fullName evidence="2">Ubiquinone/menaquinone biosynthesis C-methylase UbiE</fullName>
    </submittedName>
</protein>
<comment type="caution">
    <text evidence="2">The sequence shown here is derived from an EMBL/GenBank/DDBJ whole genome shotgun (WGS) entry which is preliminary data.</text>
</comment>
<dbReference type="InterPro" id="IPR041698">
    <property type="entry name" value="Methyltransf_25"/>
</dbReference>